<dbReference type="Gene3D" id="1.10.287.130">
    <property type="match status" value="1"/>
</dbReference>
<name>A0A512THQ6_CLOBU</name>
<comment type="caution">
    <text evidence="8">The sequence shown here is derived from an EMBL/GenBank/DDBJ whole genome shotgun (WGS) entry which is preliminary data.</text>
</comment>
<keyword evidence="5" id="KW-0902">Two-component regulatory system</keyword>
<dbReference type="Proteomes" id="UP000321089">
    <property type="component" value="Unassembled WGS sequence"/>
</dbReference>
<dbReference type="SUPFAM" id="SSF47384">
    <property type="entry name" value="Homodimeric domain of signal transducing histidine kinase"/>
    <property type="match status" value="1"/>
</dbReference>
<dbReference type="InterPro" id="IPR003661">
    <property type="entry name" value="HisK_dim/P_dom"/>
</dbReference>
<evidence type="ECO:0000259" key="7">
    <source>
        <dbReference type="PROSITE" id="PS50109"/>
    </source>
</evidence>
<dbReference type="PANTHER" id="PTHR43547">
    <property type="entry name" value="TWO-COMPONENT HISTIDINE KINASE"/>
    <property type="match status" value="1"/>
</dbReference>
<dbReference type="CDD" id="cd00082">
    <property type="entry name" value="HisKA"/>
    <property type="match status" value="1"/>
</dbReference>
<keyword evidence="6" id="KW-1133">Transmembrane helix</keyword>
<dbReference type="InterPro" id="IPR000014">
    <property type="entry name" value="PAS"/>
</dbReference>
<evidence type="ECO:0000256" key="6">
    <source>
        <dbReference type="SAM" id="Phobius"/>
    </source>
</evidence>
<feature type="transmembrane region" description="Helical" evidence="6">
    <location>
        <begin position="100"/>
        <end position="121"/>
    </location>
</feature>
<feature type="domain" description="Histidine kinase" evidence="7">
    <location>
        <begin position="412"/>
        <end position="631"/>
    </location>
</feature>
<reference evidence="8 9" key="1">
    <citation type="submission" date="2019-07" db="EMBL/GenBank/DDBJ databases">
        <title>Whole genome shotgun sequence of Clostridium butyricum NBRC 3858.</title>
        <authorList>
            <person name="Hosoyama A."/>
            <person name="Uohara A."/>
            <person name="Ohji S."/>
            <person name="Ichikawa N."/>
        </authorList>
    </citation>
    <scope>NUCLEOTIDE SEQUENCE [LARGE SCALE GENOMIC DNA]</scope>
    <source>
        <strain evidence="8 9">NBRC 3858</strain>
    </source>
</reference>
<sequence length="634" mass="74708">MDEKFFWIKGYTLKVFFTTVFIYILLYLFFQKNSIDILITIRIIYIVLSCVLFMILSRTKGFIDEYISNYLKTFLVLIDMIGFAGISIMTGSSTFCSLKLYLLISCQIIILIDIMLSYVIMKYYLQKKVYRNLILSAFLVYIFVFYIHINFMNCKIMLFLFQLFCILMQFDICHTLYKDIKRYKGFIKEKTKVRKAYIYTLIIGIFQLLFLIINSMINLEMILEILGLFNFLMLFTFSLTSEIEEPGEFFMNILKKENEELDNINNKIILKNKELEKSNYIMKQKEQLSNKIFEFMPHPFIILNCENSRILYVNSKFLELAKIHNIREIINKKIDTYIEFINEDKEKDYNAVLYTDGEKKYLKTKYLMNLIQYDKKIILIEDNTSNVMIKKLKKEVEEKKIQEYTRTQFLSSISHDLKTPINVIYSAIQLEQIYIEKDDIESLKKYNSISSENCISLIRFANNLIDNSKIYSQFLTANLKKVNIVEIVEDYVMSYVDYVSWNGIELIFDTNTEECMIEVDIEFIGRIILNLISNGVKYTAKDGKIYVIIEEKMDKVFIKVSDTGSGINEEIKNKIFNRYASTNKTISDSKSGTGLGLFVVKRLVELQKGKIYLDEKVLLGTSIVIEFEKGETYD</sequence>
<dbReference type="EMBL" id="BKBC01000002">
    <property type="protein sequence ID" value="GEQ19787.1"/>
    <property type="molecule type" value="Genomic_DNA"/>
</dbReference>
<evidence type="ECO:0000256" key="5">
    <source>
        <dbReference type="ARBA" id="ARBA00023012"/>
    </source>
</evidence>
<accession>A0A512THQ6</accession>
<feature type="transmembrane region" description="Helical" evidence="6">
    <location>
        <begin position="12"/>
        <end position="31"/>
    </location>
</feature>
<dbReference type="GO" id="GO:0000155">
    <property type="term" value="F:phosphorelay sensor kinase activity"/>
    <property type="evidence" value="ECO:0007669"/>
    <property type="project" value="InterPro"/>
</dbReference>
<dbReference type="AlphaFoldDB" id="A0A512THQ6"/>
<proteinExistence type="predicted"/>
<protein>
    <recommendedName>
        <fullName evidence="2">histidine kinase</fullName>
        <ecNumber evidence="2">2.7.13.3</ecNumber>
    </recommendedName>
</protein>
<dbReference type="SUPFAM" id="SSF55874">
    <property type="entry name" value="ATPase domain of HSP90 chaperone/DNA topoisomerase II/histidine kinase"/>
    <property type="match status" value="1"/>
</dbReference>
<keyword evidence="4" id="KW-0808">Transferase</keyword>
<feature type="transmembrane region" description="Helical" evidence="6">
    <location>
        <begin position="197"/>
        <end position="217"/>
    </location>
</feature>
<organism evidence="8 9">
    <name type="scientific">Clostridium butyricum</name>
    <dbReference type="NCBI Taxonomy" id="1492"/>
    <lineage>
        <taxon>Bacteria</taxon>
        <taxon>Bacillati</taxon>
        <taxon>Bacillota</taxon>
        <taxon>Clostridia</taxon>
        <taxon>Eubacteriales</taxon>
        <taxon>Clostridiaceae</taxon>
        <taxon>Clostridium</taxon>
    </lineage>
</organism>
<dbReference type="EC" id="2.7.13.3" evidence="2"/>
<evidence type="ECO:0000256" key="4">
    <source>
        <dbReference type="ARBA" id="ARBA00022777"/>
    </source>
</evidence>
<evidence type="ECO:0000256" key="2">
    <source>
        <dbReference type="ARBA" id="ARBA00012438"/>
    </source>
</evidence>
<dbReference type="Gene3D" id="3.30.450.20">
    <property type="entry name" value="PAS domain"/>
    <property type="match status" value="1"/>
</dbReference>
<feature type="transmembrane region" description="Helical" evidence="6">
    <location>
        <begin position="69"/>
        <end position="88"/>
    </location>
</feature>
<keyword evidence="3" id="KW-0597">Phosphoprotein</keyword>
<dbReference type="Pfam" id="PF13188">
    <property type="entry name" value="PAS_8"/>
    <property type="match status" value="1"/>
</dbReference>
<dbReference type="PRINTS" id="PR00344">
    <property type="entry name" value="BCTRLSENSOR"/>
</dbReference>
<dbReference type="PROSITE" id="PS50109">
    <property type="entry name" value="HIS_KIN"/>
    <property type="match status" value="1"/>
</dbReference>
<dbReference type="InterPro" id="IPR003594">
    <property type="entry name" value="HATPase_dom"/>
</dbReference>
<feature type="transmembrane region" description="Helical" evidence="6">
    <location>
        <begin position="133"/>
        <end position="151"/>
    </location>
</feature>
<evidence type="ECO:0000256" key="3">
    <source>
        <dbReference type="ARBA" id="ARBA00022553"/>
    </source>
</evidence>
<evidence type="ECO:0000313" key="8">
    <source>
        <dbReference type="EMBL" id="GEQ19787.1"/>
    </source>
</evidence>
<dbReference type="Gene3D" id="3.30.565.10">
    <property type="entry name" value="Histidine kinase-like ATPase, C-terminal domain"/>
    <property type="match status" value="1"/>
</dbReference>
<keyword evidence="6" id="KW-0472">Membrane</keyword>
<gene>
    <name evidence="8" type="ORF">CBU02nite_02930</name>
</gene>
<dbReference type="InterPro" id="IPR005467">
    <property type="entry name" value="His_kinase_dom"/>
</dbReference>
<feature type="transmembrane region" description="Helical" evidence="6">
    <location>
        <begin position="157"/>
        <end position="177"/>
    </location>
</feature>
<dbReference type="InterPro" id="IPR004358">
    <property type="entry name" value="Sig_transdc_His_kin-like_C"/>
</dbReference>
<evidence type="ECO:0000313" key="9">
    <source>
        <dbReference type="Proteomes" id="UP000321089"/>
    </source>
</evidence>
<keyword evidence="6" id="KW-0812">Transmembrane</keyword>
<dbReference type="InterPro" id="IPR036890">
    <property type="entry name" value="HATPase_C_sf"/>
</dbReference>
<feature type="transmembrane region" description="Helical" evidence="6">
    <location>
        <begin position="37"/>
        <end position="57"/>
    </location>
</feature>
<dbReference type="SMART" id="SM00387">
    <property type="entry name" value="HATPase_c"/>
    <property type="match status" value="1"/>
</dbReference>
<comment type="catalytic activity">
    <reaction evidence="1">
        <text>ATP + protein L-histidine = ADP + protein N-phospho-L-histidine.</text>
        <dbReference type="EC" id="2.7.13.3"/>
    </reaction>
</comment>
<dbReference type="PANTHER" id="PTHR43547:SF2">
    <property type="entry name" value="HYBRID SIGNAL TRANSDUCTION HISTIDINE KINASE C"/>
    <property type="match status" value="1"/>
</dbReference>
<keyword evidence="4" id="KW-0418">Kinase</keyword>
<dbReference type="Pfam" id="PF02518">
    <property type="entry name" value="HATPase_c"/>
    <property type="match status" value="1"/>
</dbReference>
<dbReference type="InterPro" id="IPR036097">
    <property type="entry name" value="HisK_dim/P_sf"/>
</dbReference>
<evidence type="ECO:0000256" key="1">
    <source>
        <dbReference type="ARBA" id="ARBA00000085"/>
    </source>
</evidence>